<name>A0ABR1SHI9_9PEZI</name>
<keyword evidence="3" id="KW-1185">Reference proteome</keyword>
<feature type="region of interest" description="Disordered" evidence="1">
    <location>
        <begin position="1"/>
        <end position="38"/>
    </location>
</feature>
<reference evidence="2 3" key="1">
    <citation type="submission" date="2023-01" db="EMBL/GenBank/DDBJ databases">
        <title>Analysis of 21 Apiospora genomes using comparative genomics revels a genus with tremendous synthesis potential of carbohydrate active enzymes and secondary metabolites.</title>
        <authorList>
            <person name="Sorensen T."/>
        </authorList>
    </citation>
    <scope>NUCLEOTIDE SEQUENCE [LARGE SCALE GENOMIC DNA]</scope>
    <source>
        <strain evidence="2 3">CBS 20057</strain>
    </source>
</reference>
<sequence length="307" mass="33860">MQESFPAPTSLDTTELTGDPLTDLLPRPNAVSRTSSELHLKPSQVLSEAMSSSRGAPGGAVLKSKSLQEDLKVMMRIFWFKPGKYPKIHPSTFYVVTQAKYADFFTFRRYALHLRRAWLAHYLPGPLCIHPEKDGSSTAPSDQSEEIFPDATRRKGQTGVVTTAAEHVLRETGIDDENIATLCLTIYLTLLPHICWRPFGRGKTVRTGRFVTEHIIKSCVAIILRRFDLGVLGGAQVPCGDECTPGLGIMGLRVGEDFKVKITARASDNQFEKNRLLTKVTSGGYEQDAPLAGATHYKHTAVSEKST</sequence>
<gene>
    <name evidence="2" type="ORF">PG991_003190</name>
</gene>
<accession>A0ABR1SHI9</accession>
<protein>
    <submittedName>
        <fullName evidence="2">Uncharacterized protein</fullName>
    </submittedName>
</protein>
<proteinExistence type="predicted"/>
<evidence type="ECO:0000313" key="2">
    <source>
        <dbReference type="EMBL" id="KAK8033792.1"/>
    </source>
</evidence>
<organism evidence="2 3">
    <name type="scientific">Apiospora marii</name>
    <dbReference type="NCBI Taxonomy" id="335849"/>
    <lineage>
        <taxon>Eukaryota</taxon>
        <taxon>Fungi</taxon>
        <taxon>Dikarya</taxon>
        <taxon>Ascomycota</taxon>
        <taxon>Pezizomycotina</taxon>
        <taxon>Sordariomycetes</taxon>
        <taxon>Xylariomycetidae</taxon>
        <taxon>Amphisphaeriales</taxon>
        <taxon>Apiosporaceae</taxon>
        <taxon>Apiospora</taxon>
    </lineage>
</organism>
<dbReference type="EMBL" id="JAQQWI010000006">
    <property type="protein sequence ID" value="KAK8033792.1"/>
    <property type="molecule type" value="Genomic_DNA"/>
</dbReference>
<evidence type="ECO:0000313" key="3">
    <source>
        <dbReference type="Proteomes" id="UP001396898"/>
    </source>
</evidence>
<evidence type="ECO:0000256" key="1">
    <source>
        <dbReference type="SAM" id="MobiDB-lite"/>
    </source>
</evidence>
<dbReference type="Proteomes" id="UP001396898">
    <property type="component" value="Unassembled WGS sequence"/>
</dbReference>
<comment type="caution">
    <text evidence="2">The sequence shown here is derived from an EMBL/GenBank/DDBJ whole genome shotgun (WGS) entry which is preliminary data.</text>
</comment>